<dbReference type="InterPro" id="IPR035089">
    <property type="entry name" value="Phage_sheath_subtilisin"/>
</dbReference>
<accession>A0A2W5KVX7</accession>
<name>A0A2W5KVX7_SPHMC</name>
<organism evidence="5 6">
    <name type="scientific">Sphingopyxis macrogoltabida</name>
    <name type="common">Sphingomonas macrogoltabidus</name>
    <dbReference type="NCBI Taxonomy" id="33050"/>
    <lineage>
        <taxon>Bacteria</taxon>
        <taxon>Pseudomonadati</taxon>
        <taxon>Pseudomonadota</taxon>
        <taxon>Alphaproteobacteria</taxon>
        <taxon>Sphingomonadales</taxon>
        <taxon>Sphingomonadaceae</taxon>
        <taxon>Sphingopyxis</taxon>
    </lineage>
</organism>
<feature type="domain" description="Tail sheath protein C-terminal" evidence="3">
    <location>
        <begin position="392"/>
        <end position="494"/>
    </location>
</feature>
<dbReference type="PANTHER" id="PTHR35861">
    <property type="match status" value="1"/>
</dbReference>
<dbReference type="Pfam" id="PF17482">
    <property type="entry name" value="Phage_sheath_1C"/>
    <property type="match status" value="1"/>
</dbReference>
<evidence type="ECO:0000256" key="1">
    <source>
        <dbReference type="ARBA" id="ARBA00008005"/>
    </source>
</evidence>
<evidence type="ECO:0000313" key="5">
    <source>
        <dbReference type="EMBL" id="PZQ21162.1"/>
    </source>
</evidence>
<dbReference type="InterPro" id="IPR054564">
    <property type="entry name" value="Gp18_domIII_N"/>
</dbReference>
<reference evidence="5 6" key="1">
    <citation type="submission" date="2017-08" db="EMBL/GenBank/DDBJ databases">
        <title>Infants hospitalized years apart are colonized by the same room-sourced microbial strains.</title>
        <authorList>
            <person name="Brooks B."/>
            <person name="Olm M.R."/>
            <person name="Firek B.A."/>
            <person name="Baker R."/>
            <person name="Thomas B.C."/>
            <person name="Morowitz M.J."/>
            <person name="Banfield J.F."/>
        </authorList>
    </citation>
    <scope>NUCLEOTIDE SEQUENCE [LARGE SCALE GENOMIC DNA]</scope>
    <source>
        <strain evidence="5">S2_005_003_R2_47</strain>
    </source>
</reference>
<evidence type="ECO:0000259" key="4">
    <source>
        <dbReference type="Pfam" id="PF22671"/>
    </source>
</evidence>
<dbReference type="InterPro" id="IPR052042">
    <property type="entry name" value="Tail_sheath_structural"/>
</dbReference>
<evidence type="ECO:0000259" key="2">
    <source>
        <dbReference type="Pfam" id="PF04984"/>
    </source>
</evidence>
<dbReference type="Gene3D" id="3.40.50.11780">
    <property type="match status" value="1"/>
</dbReference>
<dbReference type="Pfam" id="PF22671">
    <property type="entry name" value="Gp18_domIII_N"/>
    <property type="match status" value="1"/>
</dbReference>
<dbReference type="AlphaFoldDB" id="A0A2W5KVX7"/>
<comment type="similarity">
    <text evidence="1">Belongs to the myoviridae tail sheath protein family.</text>
</comment>
<feature type="domain" description="Tail sheath protein subtilisin-like" evidence="2">
    <location>
        <begin position="224"/>
        <end position="390"/>
    </location>
</feature>
<dbReference type="InterPro" id="IPR020287">
    <property type="entry name" value="Tail_sheath_C"/>
</dbReference>
<proteinExistence type="inferred from homology"/>
<dbReference type="PANTHER" id="PTHR35861:SF1">
    <property type="entry name" value="PHAGE TAIL SHEATH PROTEIN"/>
    <property type="match status" value="1"/>
</dbReference>
<gene>
    <name evidence="5" type="ORF">DI569_12930</name>
</gene>
<evidence type="ECO:0000259" key="3">
    <source>
        <dbReference type="Pfam" id="PF17482"/>
    </source>
</evidence>
<sequence>MTYLHGVEVLEIDTGTRPIAVVRSSVIGIVGTAPDSASGVKSAASIGTAAANNGLSITAKAVGVAGNNISIRLVDPAANSSALAVTVDGNAITISLATSGAGAVTTTGALLLAAINAHAGASALVTAAALAGSTGAGVAVAGGRLFLSGGEDEAFPLNTPTLVAGSQREAARLGTAGTLPAAMDGIFAQVGAVVVVVRVEEGEDAEETLANVLGGVNAGTGDYEGIHAFLGAESRLGVAPRILLAPGFTHQRAGSANAVVAALVGIADRLRATVLADGPNTTDAAAMTYANDFGSARVYMCDPWVKRVDREGAIVQAPPSPYIAGVMAKSDADNGFWRSPSNQTIAGIVGTVRPVDFVLGDPNCRANLLNEAGIATIINQDGYRLWGNRSLSSDPKWSFLSIRRTADMVNESLLRAHLWAVDMGITAGYVDAVTDGVNAFLRSLRSSGAIINGRCWADEDLNTPEAIADGNVFFDFDFSGTYPAERITFRSRLTNDYLTEIF</sequence>
<dbReference type="EMBL" id="QFPJ01000035">
    <property type="protein sequence ID" value="PZQ21162.1"/>
    <property type="molecule type" value="Genomic_DNA"/>
</dbReference>
<comment type="caution">
    <text evidence="5">The sequence shown here is derived from an EMBL/GenBank/DDBJ whole genome shotgun (WGS) entry which is preliminary data.</text>
</comment>
<dbReference type="Proteomes" id="UP000248597">
    <property type="component" value="Unassembled WGS sequence"/>
</dbReference>
<feature type="domain" description="Tail sheath protein Gp18-like" evidence="4">
    <location>
        <begin position="147"/>
        <end position="199"/>
    </location>
</feature>
<evidence type="ECO:0000313" key="6">
    <source>
        <dbReference type="Proteomes" id="UP000248597"/>
    </source>
</evidence>
<dbReference type="Pfam" id="PF04984">
    <property type="entry name" value="Phage_sheath_1"/>
    <property type="match status" value="1"/>
</dbReference>
<protein>
    <submittedName>
        <fullName evidence="5">Phage tail protein</fullName>
    </submittedName>
</protein>